<keyword evidence="3" id="KW-1185">Reference proteome</keyword>
<dbReference type="SUPFAM" id="SSF46785">
    <property type="entry name" value="Winged helix' DNA-binding domain"/>
    <property type="match status" value="1"/>
</dbReference>
<evidence type="ECO:0000313" key="2">
    <source>
        <dbReference type="EMBL" id="MFC6198388.1"/>
    </source>
</evidence>
<evidence type="ECO:0000259" key="1">
    <source>
        <dbReference type="SMART" id="SM00347"/>
    </source>
</evidence>
<protein>
    <submittedName>
        <fullName evidence="2">MarR family winged helix-turn-helix transcriptional regulator</fullName>
    </submittedName>
</protein>
<evidence type="ECO:0000313" key="3">
    <source>
        <dbReference type="Proteomes" id="UP001596303"/>
    </source>
</evidence>
<name>A0ABW1SA17_9PROT</name>
<dbReference type="Pfam" id="PF12802">
    <property type="entry name" value="MarR_2"/>
    <property type="match status" value="1"/>
</dbReference>
<dbReference type="RefSeq" id="WP_377378556.1">
    <property type="nucleotide sequence ID" value="NZ_JBHSSW010000012.1"/>
</dbReference>
<dbReference type="InterPro" id="IPR036388">
    <property type="entry name" value="WH-like_DNA-bd_sf"/>
</dbReference>
<dbReference type="SMART" id="SM00347">
    <property type="entry name" value="HTH_MARR"/>
    <property type="match status" value="1"/>
</dbReference>
<dbReference type="Proteomes" id="UP001596303">
    <property type="component" value="Unassembled WGS sequence"/>
</dbReference>
<reference evidence="3" key="1">
    <citation type="journal article" date="2019" name="Int. J. Syst. Evol. Microbiol.">
        <title>The Global Catalogue of Microorganisms (GCM) 10K type strain sequencing project: providing services to taxonomists for standard genome sequencing and annotation.</title>
        <authorList>
            <consortium name="The Broad Institute Genomics Platform"/>
            <consortium name="The Broad Institute Genome Sequencing Center for Infectious Disease"/>
            <person name="Wu L."/>
            <person name="Ma J."/>
        </authorList>
    </citation>
    <scope>NUCLEOTIDE SEQUENCE [LARGE SCALE GENOMIC DNA]</scope>
    <source>
        <strain evidence="3">CGMCC-1.15741</strain>
    </source>
</reference>
<organism evidence="2 3">
    <name type="scientific">Ponticaulis profundi</name>
    <dbReference type="NCBI Taxonomy" id="2665222"/>
    <lineage>
        <taxon>Bacteria</taxon>
        <taxon>Pseudomonadati</taxon>
        <taxon>Pseudomonadota</taxon>
        <taxon>Alphaproteobacteria</taxon>
        <taxon>Hyphomonadales</taxon>
        <taxon>Hyphomonadaceae</taxon>
        <taxon>Ponticaulis</taxon>
    </lineage>
</organism>
<accession>A0ABW1SA17</accession>
<sequence length="155" mass="17469">MTQTFSPDDPTHQILLSLLRGFYWFDEGLLNFLKSKGWPTITRPQSMVMANIAMGVKHPSDIARKLGISRQAIHATLKSMIAMDMVQLVSDPTNKRVKIVDLTPTGERMREDAQHAMTVMVEELTNRIGKSNLQKAAVALDLDWGTPMSFPMDKR</sequence>
<dbReference type="EMBL" id="JBHSSW010000012">
    <property type="protein sequence ID" value="MFC6198388.1"/>
    <property type="molecule type" value="Genomic_DNA"/>
</dbReference>
<proteinExistence type="predicted"/>
<dbReference type="InterPro" id="IPR036390">
    <property type="entry name" value="WH_DNA-bd_sf"/>
</dbReference>
<dbReference type="Gene3D" id="1.10.10.10">
    <property type="entry name" value="Winged helix-like DNA-binding domain superfamily/Winged helix DNA-binding domain"/>
    <property type="match status" value="1"/>
</dbReference>
<dbReference type="InterPro" id="IPR000835">
    <property type="entry name" value="HTH_MarR-typ"/>
</dbReference>
<gene>
    <name evidence="2" type="ORF">ACFQDM_09870</name>
</gene>
<comment type="caution">
    <text evidence="2">The sequence shown here is derived from an EMBL/GenBank/DDBJ whole genome shotgun (WGS) entry which is preliminary data.</text>
</comment>
<feature type="domain" description="HTH marR-type" evidence="1">
    <location>
        <begin position="31"/>
        <end position="133"/>
    </location>
</feature>